<evidence type="ECO:0000313" key="4">
    <source>
        <dbReference type="EMBL" id="RMN91175.1"/>
    </source>
</evidence>
<dbReference type="InterPro" id="IPR000873">
    <property type="entry name" value="AMP-dep_synth/lig_dom"/>
</dbReference>
<sequence length="326" mass="35930">TRSPEDFHALLVEQQVTVLNQTPSAFKQLMRVACDSPVHMSLQKVIFGGEALDVASLKPWFARFGDQAPQLINMYGITETTVHVTYRPITLADTHNPVSPIGEAIPDLSWYVLDADFNPVAQGCSGELHIGHAGLARGYHNRAALTAERFVPDPFSNDGGRLYRTGDLARYKTAGVIEYAGRIDHQVKIRGFRIELGEIEARLQAHPAVREGVVLAIEGQLAAYLLPTDPAQDQHALRETLKAELRAHLPDYMVPTYFIILDKLPLTANGKLDRKALPAPDASQLQAVYIAPQGELEQQLAAIWADVLKIEQVGRSDNFFELGGHS</sequence>
<proteinExistence type="predicted"/>
<feature type="non-terminal residue" evidence="4">
    <location>
        <position position="1"/>
    </location>
</feature>
<dbReference type="InterPro" id="IPR036736">
    <property type="entry name" value="ACP-like_sf"/>
</dbReference>
<dbReference type="Gene3D" id="3.40.50.980">
    <property type="match status" value="1"/>
</dbReference>
<evidence type="ECO:0000259" key="3">
    <source>
        <dbReference type="PROSITE" id="PS50075"/>
    </source>
</evidence>
<accession>A0A3M3R4R4</accession>
<dbReference type="SUPFAM" id="SSF56801">
    <property type="entry name" value="Acetyl-CoA synthetase-like"/>
    <property type="match status" value="1"/>
</dbReference>
<dbReference type="PROSITE" id="PS50075">
    <property type="entry name" value="CARRIER"/>
    <property type="match status" value="1"/>
</dbReference>
<comment type="caution">
    <text evidence="4">The sequence shown here is derived from an EMBL/GenBank/DDBJ whole genome shotgun (WGS) entry which is preliminary data.</text>
</comment>
<dbReference type="Gene3D" id="1.10.1200.10">
    <property type="entry name" value="ACP-like"/>
    <property type="match status" value="1"/>
</dbReference>
<dbReference type="GO" id="GO:0043041">
    <property type="term" value="P:amino acid activation for nonribosomal peptide biosynthetic process"/>
    <property type="evidence" value="ECO:0007669"/>
    <property type="project" value="TreeGrafter"/>
</dbReference>
<organism evidence="4 5">
    <name type="scientific">Pseudomonas cannabina</name>
    <dbReference type="NCBI Taxonomy" id="86840"/>
    <lineage>
        <taxon>Bacteria</taxon>
        <taxon>Pseudomonadati</taxon>
        <taxon>Pseudomonadota</taxon>
        <taxon>Gammaproteobacteria</taxon>
        <taxon>Pseudomonadales</taxon>
        <taxon>Pseudomonadaceae</taxon>
        <taxon>Pseudomonas</taxon>
    </lineage>
</organism>
<reference evidence="4 5" key="1">
    <citation type="submission" date="2018-08" db="EMBL/GenBank/DDBJ databases">
        <title>Recombination of ecologically and evolutionarily significant loci maintains genetic cohesion in the Pseudomonas syringae species complex.</title>
        <authorList>
            <person name="Dillon M."/>
            <person name="Thakur S."/>
            <person name="Almeida R.N.D."/>
            <person name="Weir B.S."/>
            <person name="Guttman D.S."/>
        </authorList>
    </citation>
    <scope>NUCLEOTIDE SEQUENCE [LARGE SCALE GENOMIC DNA]</scope>
    <source>
        <strain evidence="4 5">ICMP 15203</strain>
    </source>
</reference>
<evidence type="ECO:0000256" key="1">
    <source>
        <dbReference type="ARBA" id="ARBA00022450"/>
    </source>
</evidence>
<keyword evidence="2" id="KW-0597">Phosphoprotein</keyword>
<dbReference type="PANTHER" id="PTHR45527">
    <property type="entry name" value="NONRIBOSOMAL PEPTIDE SYNTHETASE"/>
    <property type="match status" value="1"/>
</dbReference>
<evidence type="ECO:0000256" key="2">
    <source>
        <dbReference type="ARBA" id="ARBA00022553"/>
    </source>
</evidence>
<dbReference type="RefSeq" id="WP_147464032.1">
    <property type="nucleotide sequence ID" value="NZ_RBPJ01000232.1"/>
</dbReference>
<feature type="non-terminal residue" evidence="4">
    <location>
        <position position="326"/>
    </location>
</feature>
<dbReference type="FunFam" id="3.30.300.30:FF:000010">
    <property type="entry name" value="Enterobactin synthetase component F"/>
    <property type="match status" value="1"/>
</dbReference>
<dbReference type="EMBL" id="RBPJ01000232">
    <property type="protein sequence ID" value="RMN91175.1"/>
    <property type="molecule type" value="Genomic_DNA"/>
</dbReference>
<name>A0A3M3R4R4_PSECA</name>
<feature type="domain" description="Carrier" evidence="3">
    <location>
        <begin position="291"/>
        <end position="326"/>
    </location>
</feature>
<dbReference type="Pfam" id="PF00501">
    <property type="entry name" value="AMP-binding"/>
    <property type="match status" value="1"/>
</dbReference>
<dbReference type="Gene3D" id="3.30.300.30">
    <property type="match status" value="1"/>
</dbReference>
<dbReference type="InterPro" id="IPR045851">
    <property type="entry name" value="AMP-bd_C_sf"/>
</dbReference>
<dbReference type="FunFam" id="2.30.38.10:FF:000001">
    <property type="entry name" value="Non-ribosomal peptide synthetase PvdI"/>
    <property type="match status" value="1"/>
</dbReference>
<dbReference type="GO" id="GO:0044550">
    <property type="term" value="P:secondary metabolite biosynthetic process"/>
    <property type="evidence" value="ECO:0007669"/>
    <property type="project" value="TreeGrafter"/>
</dbReference>
<evidence type="ECO:0000313" key="5">
    <source>
        <dbReference type="Proteomes" id="UP000270524"/>
    </source>
</evidence>
<dbReference type="PANTHER" id="PTHR45527:SF14">
    <property type="entry name" value="PLIPASTATIN SYNTHASE SUBUNIT B"/>
    <property type="match status" value="1"/>
</dbReference>
<dbReference type="Pfam" id="PF13193">
    <property type="entry name" value="AMP-binding_C"/>
    <property type="match status" value="1"/>
</dbReference>
<dbReference type="GO" id="GO:0031177">
    <property type="term" value="F:phosphopantetheine binding"/>
    <property type="evidence" value="ECO:0007669"/>
    <property type="project" value="TreeGrafter"/>
</dbReference>
<dbReference type="GO" id="GO:0005829">
    <property type="term" value="C:cytosol"/>
    <property type="evidence" value="ECO:0007669"/>
    <property type="project" value="TreeGrafter"/>
</dbReference>
<dbReference type="Gene3D" id="2.30.38.10">
    <property type="entry name" value="Luciferase, Domain 3"/>
    <property type="match status" value="1"/>
</dbReference>
<gene>
    <name evidence="4" type="ORF">ALQ51_05030</name>
</gene>
<dbReference type="Proteomes" id="UP000270524">
    <property type="component" value="Unassembled WGS sequence"/>
</dbReference>
<keyword evidence="1" id="KW-0596">Phosphopantetheine</keyword>
<dbReference type="InterPro" id="IPR009081">
    <property type="entry name" value="PP-bd_ACP"/>
</dbReference>
<protein>
    <submittedName>
        <fullName evidence="4">Pyoverdine sidechain peptide synthetase III, L-Thr-L-Ser component</fullName>
    </submittedName>
</protein>
<dbReference type="AlphaFoldDB" id="A0A3M3R4R4"/>
<dbReference type="InterPro" id="IPR025110">
    <property type="entry name" value="AMP-bd_C"/>
</dbReference>